<dbReference type="Proteomes" id="UP000232062">
    <property type="component" value="Unassembled WGS sequence"/>
</dbReference>
<dbReference type="InterPro" id="IPR010287">
    <property type="entry name" value="DUF892_YciF-like"/>
</dbReference>
<dbReference type="InterPro" id="IPR009078">
    <property type="entry name" value="Ferritin-like_SF"/>
</dbReference>
<dbReference type="RefSeq" id="WP_100704156.1">
    <property type="nucleotide sequence ID" value="NZ_MLFP01000013.1"/>
</dbReference>
<dbReference type="AlphaFoldDB" id="A0A2M9W6P2"/>
<accession>A0A2M9W6P2</accession>
<gene>
    <name evidence="1" type="ORF">PRCB_24375</name>
</gene>
<dbReference type="InterPro" id="IPR012347">
    <property type="entry name" value="Ferritin-like"/>
</dbReference>
<reference evidence="1 2" key="1">
    <citation type="submission" date="2017-11" db="EMBL/GenBank/DDBJ databases">
        <title>The genome sequence of Pantoea rodasii DSM 26611.</title>
        <authorList>
            <person name="Gao J."/>
            <person name="Mao X."/>
            <person name="Sun J."/>
        </authorList>
    </citation>
    <scope>NUCLEOTIDE SEQUENCE [LARGE SCALE GENOMIC DNA]</scope>
    <source>
        <strain evidence="1 2">DSM 26611</strain>
    </source>
</reference>
<keyword evidence="2" id="KW-1185">Reference proteome</keyword>
<name>A0A2M9W6P2_9GAMM</name>
<dbReference type="SUPFAM" id="SSF47240">
    <property type="entry name" value="Ferritin-like"/>
    <property type="match status" value="1"/>
</dbReference>
<dbReference type="EMBL" id="PIQI01000029">
    <property type="protein sequence ID" value="PJZ03197.1"/>
    <property type="molecule type" value="Genomic_DNA"/>
</dbReference>
<dbReference type="STRING" id="1076549.HA45_15935"/>
<dbReference type="Gene3D" id="1.20.1260.10">
    <property type="match status" value="1"/>
</dbReference>
<evidence type="ECO:0000313" key="1">
    <source>
        <dbReference type="EMBL" id="PJZ03197.1"/>
    </source>
</evidence>
<dbReference type="Pfam" id="PF05974">
    <property type="entry name" value="DUF892"/>
    <property type="match status" value="1"/>
</dbReference>
<dbReference type="OrthoDB" id="9797741at2"/>
<comment type="caution">
    <text evidence="1">The sequence shown here is derived from an EMBL/GenBank/DDBJ whole genome shotgun (WGS) entry which is preliminary data.</text>
</comment>
<evidence type="ECO:0000313" key="2">
    <source>
        <dbReference type="Proteomes" id="UP000232062"/>
    </source>
</evidence>
<organism evidence="1 2">
    <name type="scientific">Pantoea rodasii</name>
    <dbReference type="NCBI Taxonomy" id="1076549"/>
    <lineage>
        <taxon>Bacteria</taxon>
        <taxon>Pseudomonadati</taxon>
        <taxon>Pseudomonadota</taxon>
        <taxon>Gammaproteobacteria</taxon>
        <taxon>Enterobacterales</taxon>
        <taxon>Erwiniaceae</taxon>
        <taxon>Pantoea</taxon>
    </lineage>
</organism>
<proteinExistence type="predicted"/>
<sequence>MMRESVYLDWLRDAHAMELHSETLLKAAVQRLNDHPSMKMRITQYLEQIREQQQLVKDVLKSYDGSWSILKDTLGRMSAVGQAASDMLRDEMGVRIAVSGYVFCSYKVATYTTLVAAAEQADDSAGKNAFQRILQQEVQMADWLLLHLPEAANESIDKLTEAEASDAI</sequence>
<protein>
    <submittedName>
        <fullName evidence="1">YciE/YciF family protein</fullName>
    </submittedName>
</protein>